<dbReference type="Proteomes" id="UP000249451">
    <property type="component" value="Unassembled WGS sequence"/>
</dbReference>
<gene>
    <name evidence="1" type="ORF">DI609_13170</name>
</gene>
<name>A0A2W5AU00_9CORY</name>
<sequence>MDYATLAATTARLGFRPQDVAETVGMDARRFRRIRTGKYEVPDWLAEKVTSWAQEVDADADTALNLHLAEHEATGEQVTLTRYPAKGFLARAEHGVKATSVETWDAYLALITLGLDAAGVPYTFTTRSWA</sequence>
<dbReference type="AlphaFoldDB" id="A0A2W5AU00"/>
<dbReference type="EMBL" id="QFNY01000413">
    <property type="protein sequence ID" value="PZO97423.1"/>
    <property type="molecule type" value="Genomic_DNA"/>
</dbReference>
<reference evidence="1 2" key="1">
    <citation type="submission" date="2017-11" db="EMBL/GenBank/DDBJ databases">
        <title>Infants hospitalized years apart are colonized by the same room-sourced microbial strains.</title>
        <authorList>
            <person name="Brooks B."/>
            <person name="Olm M.R."/>
            <person name="Firek B.A."/>
            <person name="Baker R."/>
            <person name="Thomas B.C."/>
            <person name="Morowitz M.J."/>
            <person name="Banfield J.F."/>
        </authorList>
    </citation>
    <scope>NUCLEOTIDE SEQUENCE [LARGE SCALE GENOMIC DNA]</scope>
    <source>
        <strain evidence="1">S2_012_000_R3_87</strain>
    </source>
</reference>
<protein>
    <submittedName>
        <fullName evidence="1">Uncharacterized protein</fullName>
    </submittedName>
</protein>
<organism evidence="1 2">
    <name type="scientific">Corynebacterium urealyticum</name>
    <dbReference type="NCBI Taxonomy" id="43771"/>
    <lineage>
        <taxon>Bacteria</taxon>
        <taxon>Bacillati</taxon>
        <taxon>Actinomycetota</taxon>
        <taxon>Actinomycetes</taxon>
        <taxon>Mycobacteriales</taxon>
        <taxon>Corynebacteriaceae</taxon>
        <taxon>Corynebacterium</taxon>
    </lineage>
</organism>
<comment type="caution">
    <text evidence="1">The sequence shown here is derived from an EMBL/GenBank/DDBJ whole genome shotgun (WGS) entry which is preliminary data.</text>
</comment>
<evidence type="ECO:0000313" key="1">
    <source>
        <dbReference type="EMBL" id="PZO97423.1"/>
    </source>
</evidence>
<accession>A0A2W5AU00</accession>
<proteinExistence type="predicted"/>
<evidence type="ECO:0000313" key="2">
    <source>
        <dbReference type="Proteomes" id="UP000249451"/>
    </source>
</evidence>